<evidence type="ECO:0000256" key="4">
    <source>
        <dbReference type="ARBA" id="ARBA00022692"/>
    </source>
</evidence>
<feature type="domain" description="ABC transmembrane type-1" evidence="8">
    <location>
        <begin position="84"/>
        <end position="297"/>
    </location>
</feature>
<keyword evidence="10" id="KW-1185">Reference proteome</keyword>
<dbReference type="PANTHER" id="PTHR43005:SF1">
    <property type="entry name" value="SPERMIDINE_PUTRESCINE TRANSPORT SYSTEM PERMEASE PROTEIN"/>
    <property type="match status" value="1"/>
</dbReference>
<protein>
    <submittedName>
        <fullName evidence="9">Sugar ABC transporter permease</fullName>
    </submittedName>
</protein>
<evidence type="ECO:0000256" key="3">
    <source>
        <dbReference type="ARBA" id="ARBA00022475"/>
    </source>
</evidence>
<dbReference type="Gene3D" id="1.10.3720.10">
    <property type="entry name" value="MetI-like"/>
    <property type="match status" value="1"/>
</dbReference>
<evidence type="ECO:0000256" key="2">
    <source>
        <dbReference type="ARBA" id="ARBA00022448"/>
    </source>
</evidence>
<accession>A0ABP8A023</accession>
<dbReference type="Proteomes" id="UP001501079">
    <property type="component" value="Unassembled WGS sequence"/>
</dbReference>
<keyword evidence="5 7" id="KW-1133">Transmembrane helix</keyword>
<feature type="transmembrane region" description="Helical" evidence="7">
    <location>
        <begin position="278"/>
        <end position="299"/>
    </location>
</feature>
<evidence type="ECO:0000313" key="10">
    <source>
        <dbReference type="Proteomes" id="UP001501079"/>
    </source>
</evidence>
<reference evidence="10" key="1">
    <citation type="journal article" date="2019" name="Int. J. Syst. Evol. Microbiol.">
        <title>The Global Catalogue of Microorganisms (GCM) 10K type strain sequencing project: providing services to taxonomists for standard genome sequencing and annotation.</title>
        <authorList>
            <consortium name="The Broad Institute Genomics Platform"/>
            <consortium name="The Broad Institute Genome Sequencing Center for Infectious Disease"/>
            <person name="Wu L."/>
            <person name="Ma J."/>
        </authorList>
    </citation>
    <scope>NUCLEOTIDE SEQUENCE [LARGE SCALE GENOMIC DNA]</scope>
    <source>
        <strain evidence="10">JCM 17591</strain>
    </source>
</reference>
<keyword evidence="4 7" id="KW-0812">Transmembrane</keyword>
<evidence type="ECO:0000259" key="8">
    <source>
        <dbReference type="PROSITE" id="PS50928"/>
    </source>
</evidence>
<dbReference type="RefSeq" id="WP_344753706.1">
    <property type="nucleotide sequence ID" value="NZ_BAABBW010000003.1"/>
</dbReference>
<keyword evidence="2 7" id="KW-0813">Transport</keyword>
<dbReference type="InterPro" id="IPR000515">
    <property type="entry name" value="MetI-like"/>
</dbReference>
<keyword evidence="6 7" id="KW-0472">Membrane</keyword>
<dbReference type="PANTHER" id="PTHR43005">
    <property type="entry name" value="BLR7065 PROTEIN"/>
    <property type="match status" value="1"/>
</dbReference>
<proteinExistence type="inferred from homology"/>
<feature type="transmembrane region" description="Helical" evidence="7">
    <location>
        <begin position="25"/>
        <end position="52"/>
    </location>
</feature>
<dbReference type="PROSITE" id="PS50928">
    <property type="entry name" value="ABC_TM1"/>
    <property type="match status" value="1"/>
</dbReference>
<feature type="transmembrane region" description="Helical" evidence="7">
    <location>
        <begin position="217"/>
        <end position="239"/>
    </location>
</feature>
<evidence type="ECO:0000256" key="5">
    <source>
        <dbReference type="ARBA" id="ARBA00022989"/>
    </source>
</evidence>
<organism evidence="9 10">
    <name type="scientific">Gryllotalpicola koreensis</name>
    <dbReference type="NCBI Taxonomy" id="993086"/>
    <lineage>
        <taxon>Bacteria</taxon>
        <taxon>Bacillati</taxon>
        <taxon>Actinomycetota</taxon>
        <taxon>Actinomycetes</taxon>
        <taxon>Micrococcales</taxon>
        <taxon>Microbacteriaceae</taxon>
        <taxon>Gryllotalpicola</taxon>
    </lineage>
</organism>
<evidence type="ECO:0000313" key="9">
    <source>
        <dbReference type="EMBL" id="GAA4174621.1"/>
    </source>
</evidence>
<feature type="transmembrane region" description="Helical" evidence="7">
    <location>
        <begin position="121"/>
        <end position="142"/>
    </location>
</feature>
<evidence type="ECO:0000256" key="7">
    <source>
        <dbReference type="RuleBase" id="RU363032"/>
    </source>
</evidence>
<dbReference type="CDD" id="cd06261">
    <property type="entry name" value="TM_PBP2"/>
    <property type="match status" value="1"/>
</dbReference>
<dbReference type="EMBL" id="BAABBW010000003">
    <property type="protein sequence ID" value="GAA4174621.1"/>
    <property type="molecule type" value="Genomic_DNA"/>
</dbReference>
<sequence>MTVAAAEQTTAARRGGLARSRRNEALALVLPSLVPVVVLSILPIVAGLLYAFTDSKLLTQGLPNFVGLANFDKVFANSAFWQSFGIGAVWTVSVTALQVVLGLALALLLNTDLKFRGIVRVLAVIPWAMPPVVVAIMWQSIYSPTHGPLNWLIGALGGPSDINWLGSFSLALPAVIVVGVWTGIPQNTISLLAGLQQIPSELLEAAMVDGARTWSRFVHVVLPSLRPVIVAIASLSFIWNFNSFGIVYVMTAGGPGGRTLLPMLFVYIQAFENGNTGIAAAMTVVILVLLVLVLALASLGRLGRRRADA</sequence>
<comment type="caution">
    <text evidence="9">The sequence shown here is derived from an EMBL/GenBank/DDBJ whole genome shotgun (WGS) entry which is preliminary data.</text>
</comment>
<keyword evidence="3" id="KW-1003">Cell membrane</keyword>
<comment type="similarity">
    <text evidence="7">Belongs to the binding-protein-dependent transport system permease family.</text>
</comment>
<gene>
    <name evidence="9" type="ORF">GCM10022287_18800</name>
</gene>
<comment type="subcellular location">
    <subcellularLocation>
        <location evidence="1 7">Cell membrane</location>
        <topology evidence="1 7">Multi-pass membrane protein</topology>
    </subcellularLocation>
</comment>
<dbReference type="Pfam" id="PF00528">
    <property type="entry name" value="BPD_transp_1"/>
    <property type="match status" value="1"/>
</dbReference>
<feature type="transmembrane region" description="Helical" evidence="7">
    <location>
        <begin position="84"/>
        <end position="109"/>
    </location>
</feature>
<dbReference type="InterPro" id="IPR035906">
    <property type="entry name" value="MetI-like_sf"/>
</dbReference>
<evidence type="ECO:0000256" key="1">
    <source>
        <dbReference type="ARBA" id="ARBA00004651"/>
    </source>
</evidence>
<dbReference type="SUPFAM" id="SSF161098">
    <property type="entry name" value="MetI-like"/>
    <property type="match status" value="1"/>
</dbReference>
<evidence type="ECO:0000256" key="6">
    <source>
        <dbReference type="ARBA" id="ARBA00023136"/>
    </source>
</evidence>
<name>A0ABP8A023_9MICO</name>
<feature type="transmembrane region" description="Helical" evidence="7">
    <location>
        <begin position="162"/>
        <end position="184"/>
    </location>
</feature>